<dbReference type="KEGG" id="dce:O6P33_06075"/>
<dbReference type="AlphaFoldDB" id="A0AAE9VRZ9"/>
<gene>
    <name evidence="7" type="ORF">O6P33_06075</name>
</gene>
<feature type="active site" description="Nucleophile" evidence="5">
    <location>
        <position position="7"/>
    </location>
</feature>
<dbReference type="InterPro" id="IPR036196">
    <property type="entry name" value="Ptyr_pPase_sf"/>
</dbReference>
<evidence type="ECO:0000256" key="5">
    <source>
        <dbReference type="PIRSR" id="PIRSR617867-1"/>
    </source>
</evidence>
<dbReference type="CDD" id="cd16343">
    <property type="entry name" value="LMWPTP"/>
    <property type="match status" value="1"/>
</dbReference>
<dbReference type="Proteomes" id="UP001212189">
    <property type="component" value="Chromosome"/>
</dbReference>
<protein>
    <recommendedName>
        <fullName evidence="2">protein-tyrosine-phosphatase</fullName>
        <ecNumber evidence="2">3.1.3.48</ecNumber>
    </recommendedName>
</protein>
<feature type="domain" description="Phosphotyrosine protein phosphatase I" evidence="6">
    <location>
        <begin position="1"/>
        <end position="149"/>
    </location>
</feature>
<dbReference type="GO" id="GO:0004725">
    <property type="term" value="F:protein tyrosine phosphatase activity"/>
    <property type="evidence" value="ECO:0007669"/>
    <property type="project" value="UniProtKB-EC"/>
</dbReference>
<dbReference type="InterPro" id="IPR017867">
    <property type="entry name" value="Tyr_phospatase_low_mol_wt"/>
</dbReference>
<evidence type="ECO:0000259" key="6">
    <source>
        <dbReference type="SMART" id="SM00226"/>
    </source>
</evidence>
<dbReference type="SMART" id="SM00226">
    <property type="entry name" value="LMWPc"/>
    <property type="match status" value="1"/>
</dbReference>
<evidence type="ECO:0000256" key="2">
    <source>
        <dbReference type="ARBA" id="ARBA00013064"/>
    </source>
</evidence>
<comment type="similarity">
    <text evidence="1">Belongs to the low molecular weight phosphotyrosine protein phosphatase family.</text>
</comment>
<dbReference type="PANTHER" id="PTHR11717">
    <property type="entry name" value="LOW MOLECULAR WEIGHT PROTEIN TYROSINE PHOSPHATASE"/>
    <property type="match status" value="1"/>
</dbReference>
<keyword evidence="4" id="KW-0904">Protein phosphatase</keyword>
<accession>A0AAE9VRZ9</accession>
<organism evidence="7 8">
    <name type="scientific">Denitrificimonas caeni</name>
    <dbReference type="NCBI Taxonomy" id="521720"/>
    <lineage>
        <taxon>Bacteria</taxon>
        <taxon>Pseudomonadati</taxon>
        <taxon>Pseudomonadota</taxon>
        <taxon>Gammaproteobacteria</taxon>
        <taxon>Pseudomonadales</taxon>
        <taxon>Pseudomonadaceae</taxon>
        <taxon>Denitrificimonas</taxon>
    </lineage>
</organism>
<dbReference type="Gene3D" id="3.40.50.2300">
    <property type="match status" value="1"/>
</dbReference>
<sequence length="154" mass="16824">MKVLFVCLGNICRSPTAEGVFRRYVEQAGLSDKITIDSASTSDWHIGKAPDPRTVAAAAKRGYDLSGLRGRQAKAEDFNEFDLILAMDNSNLSNLQAIQPADGSAELALYLPRFGISPDEVPDPYYGGEDGFELVLDMLEQASQVLLDEIKVKL</sequence>
<evidence type="ECO:0000313" key="7">
    <source>
        <dbReference type="EMBL" id="WBE26387.1"/>
    </source>
</evidence>
<evidence type="ECO:0000256" key="1">
    <source>
        <dbReference type="ARBA" id="ARBA00011063"/>
    </source>
</evidence>
<dbReference type="PRINTS" id="PR00719">
    <property type="entry name" value="LMWPTPASE"/>
</dbReference>
<dbReference type="EMBL" id="CP114976">
    <property type="protein sequence ID" value="WBE26387.1"/>
    <property type="molecule type" value="Genomic_DNA"/>
</dbReference>
<evidence type="ECO:0000313" key="8">
    <source>
        <dbReference type="Proteomes" id="UP001212189"/>
    </source>
</evidence>
<feature type="active site" description="Nucleophile" evidence="5">
    <location>
        <position position="13"/>
    </location>
</feature>
<dbReference type="SUPFAM" id="SSF52788">
    <property type="entry name" value="Phosphotyrosine protein phosphatases I"/>
    <property type="match status" value="1"/>
</dbReference>
<dbReference type="PANTHER" id="PTHR11717:SF7">
    <property type="entry name" value="LOW MOLECULAR WEIGHT PHOSPHOTYROSINE PROTEIN PHOSPHATASE"/>
    <property type="match status" value="1"/>
</dbReference>
<feature type="active site" description="Proton donor" evidence="5">
    <location>
        <position position="123"/>
    </location>
</feature>
<keyword evidence="3" id="KW-0378">Hydrolase</keyword>
<dbReference type="InterPro" id="IPR023485">
    <property type="entry name" value="Ptyr_pPase"/>
</dbReference>
<evidence type="ECO:0000256" key="3">
    <source>
        <dbReference type="ARBA" id="ARBA00022801"/>
    </source>
</evidence>
<dbReference type="Pfam" id="PF01451">
    <property type="entry name" value="LMWPc"/>
    <property type="match status" value="1"/>
</dbReference>
<keyword evidence="8" id="KW-1185">Reference proteome</keyword>
<evidence type="ECO:0000256" key="4">
    <source>
        <dbReference type="ARBA" id="ARBA00022912"/>
    </source>
</evidence>
<dbReference type="EC" id="3.1.3.48" evidence="2"/>
<dbReference type="InterPro" id="IPR050438">
    <property type="entry name" value="LMW_PTPase"/>
</dbReference>
<name>A0AAE9VRZ9_9GAMM</name>
<dbReference type="RefSeq" id="WP_269819309.1">
    <property type="nucleotide sequence ID" value="NZ_CP114976.1"/>
</dbReference>
<proteinExistence type="inferred from homology"/>
<reference evidence="7 8" key="1">
    <citation type="submission" date="2022-12" db="EMBL/GenBank/DDBJ databases">
        <title>Coexistence and Characterization of a Novel Tigecycline Resistance gene tet(X) variant and blaNDM-1 in a Pseudomonas caeni Isolate of Chicken Origin.</title>
        <authorList>
            <person name="Lu X."/>
            <person name="Zhang L."/>
            <person name="Li R."/>
            <person name="Wang Z."/>
        </authorList>
    </citation>
    <scope>NUCLEOTIDE SEQUENCE [LARGE SCALE GENOMIC DNA]</scope>
    <source>
        <strain evidence="7 8">CE14</strain>
    </source>
</reference>
<dbReference type="FunFam" id="3.40.50.2300:FF:000113">
    <property type="entry name" value="Low molecular weight protein-tyrosine-phosphatase"/>
    <property type="match status" value="1"/>
</dbReference>